<comment type="caution">
    <text evidence="4">The sequence shown here is derived from an EMBL/GenBank/DDBJ whole genome shotgun (WGS) entry which is preliminary data.</text>
</comment>
<accession>A0AAV2SES4</accession>
<evidence type="ECO:0000313" key="5">
    <source>
        <dbReference type="Proteomes" id="UP001497623"/>
    </source>
</evidence>
<dbReference type="InterPro" id="IPR009003">
    <property type="entry name" value="Peptidase_S1_PA"/>
</dbReference>
<protein>
    <recommendedName>
        <fullName evidence="3">Peptidase S1 domain-containing protein</fullName>
    </recommendedName>
</protein>
<dbReference type="EMBL" id="CAXKWB010058858">
    <property type="protein sequence ID" value="CAL4181210.1"/>
    <property type="molecule type" value="Genomic_DNA"/>
</dbReference>
<evidence type="ECO:0000313" key="4">
    <source>
        <dbReference type="EMBL" id="CAL4181210.1"/>
    </source>
</evidence>
<gene>
    <name evidence="4" type="ORF">MNOR_LOCUS35396</name>
</gene>
<evidence type="ECO:0000256" key="1">
    <source>
        <dbReference type="ARBA" id="ARBA00023157"/>
    </source>
</evidence>
<dbReference type="AlphaFoldDB" id="A0AAV2SES4"/>
<proteinExistence type="inferred from homology"/>
<comment type="similarity">
    <text evidence="2">Belongs to the peptidase S1 family. CLIP subfamily.</text>
</comment>
<reference evidence="4 5" key="1">
    <citation type="submission" date="2024-05" db="EMBL/GenBank/DDBJ databases">
        <authorList>
            <person name="Wallberg A."/>
        </authorList>
    </citation>
    <scope>NUCLEOTIDE SEQUENCE [LARGE SCALE GENOMIC DNA]</scope>
</reference>
<dbReference type="InterPro" id="IPR043504">
    <property type="entry name" value="Peptidase_S1_PA_chymotrypsin"/>
</dbReference>
<dbReference type="Pfam" id="PF00089">
    <property type="entry name" value="Trypsin"/>
    <property type="match status" value="1"/>
</dbReference>
<dbReference type="SUPFAM" id="SSF50494">
    <property type="entry name" value="Trypsin-like serine proteases"/>
    <property type="match status" value="1"/>
</dbReference>
<dbReference type="PANTHER" id="PTHR24256">
    <property type="entry name" value="TRYPTASE-RELATED"/>
    <property type="match status" value="1"/>
</dbReference>
<organism evidence="4 5">
    <name type="scientific">Meganyctiphanes norvegica</name>
    <name type="common">Northern krill</name>
    <name type="synonym">Thysanopoda norvegica</name>
    <dbReference type="NCBI Taxonomy" id="48144"/>
    <lineage>
        <taxon>Eukaryota</taxon>
        <taxon>Metazoa</taxon>
        <taxon>Ecdysozoa</taxon>
        <taxon>Arthropoda</taxon>
        <taxon>Crustacea</taxon>
        <taxon>Multicrustacea</taxon>
        <taxon>Malacostraca</taxon>
        <taxon>Eumalacostraca</taxon>
        <taxon>Eucarida</taxon>
        <taxon>Euphausiacea</taxon>
        <taxon>Euphausiidae</taxon>
        <taxon>Meganyctiphanes</taxon>
    </lineage>
</organism>
<dbReference type="SMART" id="SM00020">
    <property type="entry name" value="Tryp_SPc"/>
    <property type="match status" value="1"/>
</dbReference>
<evidence type="ECO:0000256" key="2">
    <source>
        <dbReference type="ARBA" id="ARBA00024195"/>
    </source>
</evidence>
<keyword evidence="5" id="KW-1185">Reference proteome</keyword>
<dbReference type="InterPro" id="IPR001254">
    <property type="entry name" value="Trypsin_dom"/>
</dbReference>
<evidence type="ECO:0000259" key="3">
    <source>
        <dbReference type="PROSITE" id="PS50240"/>
    </source>
</evidence>
<dbReference type="GO" id="GO:0004252">
    <property type="term" value="F:serine-type endopeptidase activity"/>
    <property type="evidence" value="ECO:0007669"/>
    <property type="project" value="InterPro"/>
</dbReference>
<keyword evidence="1" id="KW-1015">Disulfide bond</keyword>
<dbReference type="PROSITE" id="PS50240">
    <property type="entry name" value="TRYPSIN_DOM"/>
    <property type="match status" value="1"/>
</dbReference>
<dbReference type="Proteomes" id="UP001497623">
    <property type="component" value="Unassembled WGS sequence"/>
</dbReference>
<name>A0AAV2SES4_MEGNR</name>
<dbReference type="GO" id="GO:0006508">
    <property type="term" value="P:proteolysis"/>
    <property type="evidence" value="ECO:0007669"/>
    <property type="project" value="InterPro"/>
</dbReference>
<dbReference type="InterPro" id="IPR051487">
    <property type="entry name" value="Ser/Thr_Proteases_Immune/Dev"/>
</dbReference>
<feature type="non-terminal residue" evidence="4">
    <location>
        <position position="1"/>
    </location>
</feature>
<feature type="domain" description="Peptidase S1" evidence="3">
    <location>
        <begin position="1"/>
        <end position="192"/>
    </location>
</feature>
<dbReference type="Gene3D" id="2.40.10.10">
    <property type="entry name" value="Trypsin-like serine proteases"/>
    <property type="match status" value="1"/>
</dbReference>
<sequence>RRFVGANREDIRLTIGDHDKTDDKTGSLQLRFPKKIISHKHFNKPVSLNNDIGLVELDSPVNISHRIRHICLPNIRFIDDNFEATIASWGRSPLNPTIKLSKVETMRNRICMKKNTRYWNYKTLQPGQMCSQPKGNAKKCWAHRGAGVMIYENRHWILIGLASSDNGCGDYPRPQISTRISEYIGWIKKNVKKATSCKDGSDSICMEVKPKGG</sequence>